<evidence type="ECO:0000259" key="5">
    <source>
        <dbReference type="Pfam" id="PF00496"/>
    </source>
</evidence>
<reference evidence="6 7" key="1">
    <citation type="journal article" date="2015" name="Nature">
        <title>rRNA introns, odd ribosomes, and small enigmatic genomes across a large radiation of phyla.</title>
        <authorList>
            <person name="Brown C.T."/>
            <person name="Hug L.A."/>
            <person name="Thomas B.C."/>
            <person name="Sharon I."/>
            <person name="Castelle C.J."/>
            <person name="Singh A."/>
            <person name="Wilkins M.J."/>
            <person name="Williams K.H."/>
            <person name="Banfield J.F."/>
        </authorList>
    </citation>
    <scope>NUCLEOTIDE SEQUENCE [LARGE SCALE GENOMIC DNA]</scope>
</reference>
<organism evidence="6 7">
    <name type="scientific">Candidatus Woesebacteria bacterium GW2011_GWB1_38_5b</name>
    <dbReference type="NCBI Taxonomy" id="1618569"/>
    <lineage>
        <taxon>Bacteria</taxon>
        <taxon>Candidatus Woeseibacteriota</taxon>
    </lineage>
</organism>
<dbReference type="CDD" id="cd00995">
    <property type="entry name" value="PBP2_NikA_DppA_OppA_like"/>
    <property type="match status" value="1"/>
</dbReference>
<accession>A0A0G0KA24</accession>
<dbReference type="GO" id="GO:0015833">
    <property type="term" value="P:peptide transport"/>
    <property type="evidence" value="ECO:0007669"/>
    <property type="project" value="TreeGrafter"/>
</dbReference>
<comment type="similarity">
    <text evidence="1">Belongs to the bacterial solute-binding protein 5 family.</text>
</comment>
<dbReference type="PANTHER" id="PTHR30290">
    <property type="entry name" value="PERIPLASMIC BINDING COMPONENT OF ABC TRANSPORTER"/>
    <property type="match status" value="1"/>
</dbReference>
<protein>
    <recommendedName>
        <fullName evidence="5">Solute-binding protein family 5 domain-containing protein</fullName>
    </recommendedName>
</protein>
<dbReference type="Gene3D" id="3.90.76.10">
    <property type="entry name" value="Dipeptide-binding Protein, Domain 1"/>
    <property type="match status" value="1"/>
</dbReference>
<proteinExistence type="inferred from homology"/>
<evidence type="ECO:0000256" key="4">
    <source>
        <dbReference type="SAM" id="Phobius"/>
    </source>
</evidence>
<evidence type="ECO:0000256" key="1">
    <source>
        <dbReference type="ARBA" id="ARBA00005695"/>
    </source>
</evidence>
<dbReference type="Proteomes" id="UP000034181">
    <property type="component" value="Unassembled WGS sequence"/>
</dbReference>
<evidence type="ECO:0000256" key="3">
    <source>
        <dbReference type="ARBA" id="ARBA00022729"/>
    </source>
</evidence>
<keyword evidence="4" id="KW-0472">Membrane</keyword>
<feature type="domain" description="Solute-binding protein family 5" evidence="5">
    <location>
        <begin position="111"/>
        <end position="343"/>
    </location>
</feature>
<evidence type="ECO:0000256" key="2">
    <source>
        <dbReference type="ARBA" id="ARBA00022448"/>
    </source>
</evidence>
<dbReference type="PANTHER" id="PTHR30290:SF9">
    <property type="entry name" value="OLIGOPEPTIDE-BINDING PROTEIN APPA"/>
    <property type="match status" value="1"/>
</dbReference>
<dbReference type="SUPFAM" id="SSF53850">
    <property type="entry name" value="Periplasmic binding protein-like II"/>
    <property type="match status" value="1"/>
</dbReference>
<gene>
    <name evidence="6" type="ORF">US96_C0007G0015</name>
</gene>
<dbReference type="Pfam" id="PF00496">
    <property type="entry name" value="SBP_bac_5"/>
    <property type="match status" value="1"/>
</dbReference>
<dbReference type="EMBL" id="LBUZ01000007">
    <property type="protein sequence ID" value="KKQ75667.1"/>
    <property type="molecule type" value="Genomic_DNA"/>
</dbReference>
<evidence type="ECO:0000313" key="7">
    <source>
        <dbReference type="Proteomes" id="UP000034181"/>
    </source>
</evidence>
<keyword evidence="4" id="KW-0812">Transmembrane</keyword>
<dbReference type="GO" id="GO:1904680">
    <property type="term" value="F:peptide transmembrane transporter activity"/>
    <property type="evidence" value="ECO:0007669"/>
    <property type="project" value="TreeGrafter"/>
</dbReference>
<evidence type="ECO:0000313" key="6">
    <source>
        <dbReference type="EMBL" id="KKQ75667.1"/>
    </source>
</evidence>
<feature type="transmembrane region" description="Helical" evidence="4">
    <location>
        <begin position="7"/>
        <end position="26"/>
    </location>
</feature>
<sequence length="421" mass="47755">MFRFKEILIISVGFGIILFLLFSFLAPKLLGKATEKVALVGRFSTSELPYDILHLIGEGLTVLDPAGNPLPALAEKWETPDKGLTWIFTLKSGITWQDGSEVVANPAMYSFEDVEVNIIDPKTISFKLKNAFAPFPTVVSKPTFKRGLLGTGAWSVKNVSLAGEFVERLEIGDREGNTKIYKFYPTEERSKLAFKLGEVDEILDVVDPRPFDKWDTVKLKEEVNQKRFVAVFFNTHDALLSDKKIRQALSYAIDKDQFVGSQRALGPIPPTSWAYNSQIKPYEFDKKRAIELIGGQSLDIKLVTNPFLLDSAEMIAKNWEGVGVHTSVSVSSILPEDFQAFLVMYDTPSDPDQYSTWHSTQFDTNITRYHNERVDSLLESGRSETDFETRKKMYLDFQRYLLEDAPAAFLYHPISYTIIRK</sequence>
<name>A0A0G0KA24_9BACT</name>
<comment type="caution">
    <text evidence="6">The sequence shown here is derived from an EMBL/GenBank/DDBJ whole genome shotgun (WGS) entry which is preliminary data.</text>
</comment>
<dbReference type="InterPro" id="IPR039424">
    <property type="entry name" value="SBP_5"/>
</dbReference>
<dbReference type="AlphaFoldDB" id="A0A0G0KA24"/>
<keyword evidence="3" id="KW-0732">Signal</keyword>
<dbReference type="InterPro" id="IPR000914">
    <property type="entry name" value="SBP_5_dom"/>
</dbReference>
<keyword evidence="4" id="KW-1133">Transmembrane helix</keyword>
<dbReference type="Gene3D" id="3.40.190.10">
    <property type="entry name" value="Periplasmic binding protein-like II"/>
    <property type="match status" value="1"/>
</dbReference>
<keyword evidence="2" id="KW-0813">Transport</keyword>
<dbReference type="Gene3D" id="3.10.105.10">
    <property type="entry name" value="Dipeptide-binding Protein, Domain 3"/>
    <property type="match status" value="1"/>
</dbReference>